<dbReference type="InterPro" id="IPR016047">
    <property type="entry name" value="M23ase_b-sheet_dom"/>
</dbReference>
<evidence type="ECO:0000259" key="8">
    <source>
        <dbReference type="Pfam" id="PF01551"/>
    </source>
</evidence>
<dbReference type="PANTHER" id="PTHR21666">
    <property type="entry name" value="PEPTIDASE-RELATED"/>
    <property type="match status" value="1"/>
</dbReference>
<evidence type="ECO:0000256" key="7">
    <source>
        <dbReference type="SAM" id="MobiDB-lite"/>
    </source>
</evidence>
<dbReference type="Pfam" id="PF01551">
    <property type="entry name" value="Peptidase_M23"/>
    <property type="match status" value="1"/>
</dbReference>
<evidence type="ECO:0000256" key="4">
    <source>
        <dbReference type="ARBA" id="ARBA00022801"/>
    </source>
</evidence>
<keyword evidence="2" id="KW-0645">Protease</keyword>
<keyword evidence="4 9" id="KW-0378">Hydrolase</keyword>
<evidence type="ECO:0000313" key="9">
    <source>
        <dbReference type="EMBL" id="ANY20553.1"/>
    </source>
</evidence>
<dbReference type="Gene3D" id="2.70.70.10">
    <property type="entry name" value="Glucose Permease (Domain IIA)"/>
    <property type="match status" value="1"/>
</dbReference>
<dbReference type="GO" id="GO:0006508">
    <property type="term" value="P:proteolysis"/>
    <property type="evidence" value="ECO:0007669"/>
    <property type="project" value="UniProtKB-KW"/>
</dbReference>
<keyword evidence="3" id="KW-0479">Metal-binding</keyword>
<sequence>MAMGFVDRLMTIVVTATLTSAAWIVMGGTLMEGARGIGQMDRTRPADAAPSPAPSATMGTTAAPSLDTADQTRLGDARTGNLVIPVVGVRASDLTDTFTDERGGGERLHEALDIMAPEGTSVVASAPGTIEKLFLSDAGGKTIYVRSDDGRSIYYYAHLKDYAVGLQEGQKVRRGQRIGSVGYTGNADPASPHLHFAVMRTTPDAKWWEPATALNPYTLLAGR</sequence>
<dbReference type="GO" id="GO:0004222">
    <property type="term" value="F:metalloendopeptidase activity"/>
    <property type="evidence" value="ECO:0007669"/>
    <property type="project" value="TreeGrafter"/>
</dbReference>
<evidence type="ECO:0000313" key="10">
    <source>
        <dbReference type="Proteomes" id="UP000092932"/>
    </source>
</evidence>
<dbReference type="GO" id="GO:0046872">
    <property type="term" value="F:metal ion binding"/>
    <property type="evidence" value="ECO:0007669"/>
    <property type="project" value="UniProtKB-KW"/>
</dbReference>
<evidence type="ECO:0000256" key="6">
    <source>
        <dbReference type="ARBA" id="ARBA00023049"/>
    </source>
</evidence>
<feature type="region of interest" description="Disordered" evidence="7">
    <location>
        <begin position="39"/>
        <end position="74"/>
    </location>
</feature>
<dbReference type="SUPFAM" id="SSF51261">
    <property type="entry name" value="Duplicated hybrid motif"/>
    <property type="match status" value="1"/>
</dbReference>
<evidence type="ECO:0000256" key="3">
    <source>
        <dbReference type="ARBA" id="ARBA00022723"/>
    </source>
</evidence>
<keyword evidence="5" id="KW-0862">Zinc</keyword>
<reference evidence="9 10" key="1">
    <citation type="submission" date="2016-07" db="EMBL/GenBank/DDBJ databases">
        <title>Complete genome sequence of Altererythrobacter dongtanensis KCTC 22672, a type strain with esterase isolated from tidal flat.</title>
        <authorList>
            <person name="Cheng H."/>
            <person name="Wu Y.-H."/>
            <person name="Zhou P."/>
            <person name="Huo Y.-Y."/>
            <person name="Wang C.-S."/>
            <person name="Xu X.-W."/>
        </authorList>
    </citation>
    <scope>NUCLEOTIDE SEQUENCE [LARGE SCALE GENOMIC DNA]</scope>
    <source>
        <strain evidence="9 10">KCTC 22672</strain>
    </source>
</reference>
<feature type="domain" description="M23ase beta-sheet core" evidence="8">
    <location>
        <begin position="108"/>
        <end position="201"/>
    </location>
</feature>
<protein>
    <submittedName>
        <fullName evidence="9">L-Ala--D-Glu endopeptidase</fullName>
        <ecNumber evidence="9">3.4.-.-</ecNumber>
    </submittedName>
</protein>
<evidence type="ECO:0000256" key="5">
    <source>
        <dbReference type="ARBA" id="ARBA00022833"/>
    </source>
</evidence>
<dbReference type="STRING" id="692370.A6F68_02048"/>
<dbReference type="PANTHER" id="PTHR21666:SF288">
    <property type="entry name" value="CELL DIVISION PROTEIN YTFB"/>
    <property type="match status" value="1"/>
</dbReference>
<dbReference type="Proteomes" id="UP000092932">
    <property type="component" value="Chromosome"/>
</dbReference>
<dbReference type="KEGG" id="ado:A6F68_02048"/>
<comment type="cofactor">
    <cofactor evidence="1">
        <name>Zn(2+)</name>
        <dbReference type="ChEBI" id="CHEBI:29105"/>
    </cofactor>
</comment>
<evidence type="ECO:0000256" key="1">
    <source>
        <dbReference type="ARBA" id="ARBA00001947"/>
    </source>
</evidence>
<organism evidence="9 10">
    <name type="scientific">Tsuneonella dongtanensis</name>
    <dbReference type="NCBI Taxonomy" id="692370"/>
    <lineage>
        <taxon>Bacteria</taxon>
        <taxon>Pseudomonadati</taxon>
        <taxon>Pseudomonadota</taxon>
        <taxon>Alphaproteobacteria</taxon>
        <taxon>Sphingomonadales</taxon>
        <taxon>Erythrobacteraceae</taxon>
        <taxon>Tsuneonella</taxon>
    </lineage>
</organism>
<accession>A0A1B2AEI5</accession>
<evidence type="ECO:0000256" key="2">
    <source>
        <dbReference type="ARBA" id="ARBA00022670"/>
    </source>
</evidence>
<dbReference type="CDD" id="cd12797">
    <property type="entry name" value="M23_peptidase"/>
    <property type="match status" value="1"/>
</dbReference>
<keyword evidence="10" id="KW-1185">Reference proteome</keyword>
<dbReference type="EC" id="3.4.-.-" evidence="9"/>
<keyword evidence="6" id="KW-0482">Metalloprotease</keyword>
<dbReference type="InterPro" id="IPR050570">
    <property type="entry name" value="Cell_wall_metabolism_enzyme"/>
</dbReference>
<gene>
    <name evidence="9" type="primary">lytH</name>
    <name evidence="9" type="ORF">A6F68_02048</name>
</gene>
<proteinExistence type="predicted"/>
<dbReference type="AlphaFoldDB" id="A0A1B2AEI5"/>
<dbReference type="EMBL" id="CP016591">
    <property type="protein sequence ID" value="ANY20553.1"/>
    <property type="molecule type" value="Genomic_DNA"/>
</dbReference>
<feature type="compositionally biased region" description="Low complexity" evidence="7">
    <location>
        <begin position="46"/>
        <end position="65"/>
    </location>
</feature>
<name>A0A1B2AEI5_9SPHN</name>
<dbReference type="InterPro" id="IPR011055">
    <property type="entry name" value="Dup_hybrid_motif"/>
</dbReference>